<evidence type="ECO:0000256" key="2">
    <source>
        <dbReference type="ARBA" id="ARBA00004922"/>
    </source>
</evidence>
<dbReference type="Pfam" id="PF00852">
    <property type="entry name" value="Glyco_transf_10"/>
    <property type="match status" value="1"/>
</dbReference>
<evidence type="ECO:0000256" key="10">
    <source>
        <dbReference type="ARBA" id="ARBA00023136"/>
    </source>
</evidence>
<comment type="caution">
    <text evidence="15">The sequence shown here is derived from an EMBL/GenBank/DDBJ whole genome shotgun (WGS) entry which is preliminary data.</text>
</comment>
<keyword evidence="6 12" id="KW-0812">Transmembrane</keyword>
<feature type="domain" description="Fucosyltransferase N-terminal" evidence="14">
    <location>
        <begin position="45"/>
        <end position="148"/>
    </location>
</feature>
<sequence>MYHLYRMHGLWIIILKDNGVEYAQSLPLNLKRSIDFEHLNHFSRVPTILLWTPFWRWKDFGFGLGYKQPFIRNGCPVFNCEITNDKTKYNESDLIVFHARMNFSFPHYRLRDQRWIFTEFESPIHSPNYTKFNNIFNFTFTYRVESEFSRTLSSGYRMFEYGRNFSFDENKDFSKGKTGFAAAVISNCKSNSGRDIFINKLKQFIPVSIYGKCGKICTDKFKALSKCKRLIGKKYKFYLSFENSICNGYITEKFFEILRYDIIPVVLGGGQYTKFRSISFHLLIFFSANLLFFAVVKFGTKTVEHQRILIETVLNVKKQK</sequence>
<dbReference type="EMBL" id="REGN01008498">
    <property type="protein sequence ID" value="RNA03451.1"/>
    <property type="molecule type" value="Genomic_DNA"/>
</dbReference>
<keyword evidence="5 12" id="KW-0808">Transferase</keyword>
<evidence type="ECO:0000313" key="16">
    <source>
        <dbReference type="Proteomes" id="UP000276133"/>
    </source>
</evidence>
<dbReference type="SUPFAM" id="SSF53756">
    <property type="entry name" value="UDP-Glycosyltransferase/glycogen phosphorylase"/>
    <property type="match status" value="1"/>
</dbReference>
<evidence type="ECO:0000259" key="14">
    <source>
        <dbReference type="Pfam" id="PF17039"/>
    </source>
</evidence>
<keyword evidence="9 12" id="KW-0333">Golgi apparatus</keyword>
<evidence type="ECO:0000256" key="9">
    <source>
        <dbReference type="ARBA" id="ARBA00023034"/>
    </source>
</evidence>
<dbReference type="EC" id="2.4.1.-" evidence="12"/>
<evidence type="ECO:0000313" key="15">
    <source>
        <dbReference type="EMBL" id="RNA03451.1"/>
    </source>
</evidence>
<keyword evidence="11" id="KW-0325">Glycoprotein</keyword>
<comment type="subcellular location">
    <subcellularLocation>
        <location evidence="1">Golgi apparatus membrane</location>
        <topology evidence="1">Single-pass type II membrane protein</topology>
    </subcellularLocation>
    <subcellularLocation>
        <location evidence="12">Golgi apparatus</location>
        <location evidence="12">Golgi stack membrane</location>
        <topology evidence="12">Single-pass type II membrane protein</topology>
    </subcellularLocation>
</comment>
<dbReference type="UniPathway" id="UPA00378"/>
<dbReference type="GO" id="GO:0008417">
    <property type="term" value="F:fucosyltransferase activity"/>
    <property type="evidence" value="ECO:0007669"/>
    <property type="project" value="InterPro"/>
</dbReference>
<keyword evidence="16" id="KW-1185">Reference proteome</keyword>
<dbReference type="InterPro" id="IPR031481">
    <property type="entry name" value="Glyco_tran_10_N"/>
</dbReference>
<proteinExistence type="inferred from homology"/>
<dbReference type="Gene3D" id="3.40.50.11660">
    <property type="entry name" value="Glycosyl transferase family 10, C-terminal domain"/>
    <property type="match status" value="1"/>
</dbReference>
<dbReference type="GO" id="GO:0032580">
    <property type="term" value="C:Golgi cisterna membrane"/>
    <property type="evidence" value="ECO:0007669"/>
    <property type="project" value="UniProtKB-SubCell"/>
</dbReference>
<dbReference type="Proteomes" id="UP000276133">
    <property type="component" value="Unassembled WGS sequence"/>
</dbReference>
<feature type="transmembrane region" description="Helical" evidence="12">
    <location>
        <begin position="280"/>
        <end position="299"/>
    </location>
</feature>
<protein>
    <recommendedName>
        <fullName evidence="12">Fucosyltransferase</fullName>
        <ecNumber evidence="12">2.4.1.-</ecNumber>
    </recommendedName>
</protein>
<comment type="similarity">
    <text evidence="3 12">Belongs to the glycosyltransferase 10 family.</text>
</comment>
<reference evidence="15 16" key="1">
    <citation type="journal article" date="2018" name="Sci. Rep.">
        <title>Genomic signatures of local adaptation to the degree of environmental predictability in rotifers.</title>
        <authorList>
            <person name="Franch-Gras L."/>
            <person name="Hahn C."/>
            <person name="Garcia-Roger E.M."/>
            <person name="Carmona M.J."/>
            <person name="Serra M."/>
            <person name="Gomez A."/>
        </authorList>
    </citation>
    <scope>NUCLEOTIDE SEQUENCE [LARGE SCALE GENOMIC DNA]</scope>
    <source>
        <strain evidence="15">HYR1</strain>
    </source>
</reference>
<evidence type="ECO:0000256" key="11">
    <source>
        <dbReference type="ARBA" id="ARBA00023180"/>
    </source>
</evidence>
<dbReference type="PANTHER" id="PTHR48438">
    <property type="entry name" value="ALPHA-(1,3)-FUCOSYLTRANSFERASE C-RELATED"/>
    <property type="match status" value="1"/>
</dbReference>
<evidence type="ECO:0000256" key="1">
    <source>
        <dbReference type="ARBA" id="ARBA00004323"/>
    </source>
</evidence>
<keyword evidence="8 12" id="KW-1133">Transmembrane helix</keyword>
<evidence type="ECO:0000256" key="6">
    <source>
        <dbReference type="ARBA" id="ARBA00022692"/>
    </source>
</evidence>
<dbReference type="AlphaFoldDB" id="A0A3M7PXG8"/>
<feature type="domain" description="Fucosyltransferase C-terminal" evidence="13">
    <location>
        <begin position="175"/>
        <end position="275"/>
    </location>
</feature>
<dbReference type="InterPro" id="IPR055270">
    <property type="entry name" value="Glyco_tran_10_C"/>
</dbReference>
<evidence type="ECO:0000256" key="4">
    <source>
        <dbReference type="ARBA" id="ARBA00022676"/>
    </source>
</evidence>
<dbReference type="Pfam" id="PF17039">
    <property type="entry name" value="Glyco_tran_10_N"/>
    <property type="match status" value="1"/>
</dbReference>
<keyword evidence="10 12" id="KW-0472">Membrane</keyword>
<evidence type="ECO:0000256" key="8">
    <source>
        <dbReference type="ARBA" id="ARBA00022989"/>
    </source>
</evidence>
<keyword evidence="7" id="KW-0735">Signal-anchor</keyword>
<organism evidence="15 16">
    <name type="scientific">Brachionus plicatilis</name>
    <name type="common">Marine rotifer</name>
    <name type="synonym">Brachionus muelleri</name>
    <dbReference type="NCBI Taxonomy" id="10195"/>
    <lineage>
        <taxon>Eukaryota</taxon>
        <taxon>Metazoa</taxon>
        <taxon>Spiralia</taxon>
        <taxon>Gnathifera</taxon>
        <taxon>Rotifera</taxon>
        <taxon>Eurotatoria</taxon>
        <taxon>Monogononta</taxon>
        <taxon>Pseudotrocha</taxon>
        <taxon>Ploima</taxon>
        <taxon>Brachionidae</taxon>
        <taxon>Brachionus</taxon>
    </lineage>
</organism>
<dbReference type="STRING" id="10195.A0A3M7PXG8"/>
<evidence type="ECO:0000256" key="3">
    <source>
        <dbReference type="ARBA" id="ARBA00008919"/>
    </source>
</evidence>
<evidence type="ECO:0000256" key="5">
    <source>
        <dbReference type="ARBA" id="ARBA00022679"/>
    </source>
</evidence>
<dbReference type="GO" id="GO:0000139">
    <property type="term" value="C:Golgi membrane"/>
    <property type="evidence" value="ECO:0007669"/>
    <property type="project" value="UniProtKB-SubCell"/>
</dbReference>
<evidence type="ECO:0000256" key="12">
    <source>
        <dbReference type="RuleBase" id="RU003832"/>
    </source>
</evidence>
<dbReference type="PANTHER" id="PTHR48438:SF1">
    <property type="entry name" value="ALPHA-(1,3)-FUCOSYLTRANSFERASE C-RELATED"/>
    <property type="match status" value="1"/>
</dbReference>
<name>A0A3M7PXG8_BRAPC</name>
<dbReference type="InterPro" id="IPR038577">
    <property type="entry name" value="GT10-like_C_sf"/>
</dbReference>
<evidence type="ECO:0000259" key="13">
    <source>
        <dbReference type="Pfam" id="PF00852"/>
    </source>
</evidence>
<accession>A0A3M7PXG8</accession>
<comment type="pathway">
    <text evidence="2">Protein modification; protein glycosylation.</text>
</comment>
<keyword evidence="4 12" id="KW-0328">Glycosyltransferase</keyword>
<gene>
    <name evidence="15" type="ORF">BpHYR1_050777</name>
</gene>
<dbReference type="OrthoDB" id="427096at2759"/>
<evidence type="ECO:0000256" key="7">
    <source>
        <dbReference type="ARBA" id="ARBA00022968"/>
    </source>
</evidence>
<dbReference type="InterPro" id="IPR001503">
    <property type="entry name" value="Glyco_trans_10"/>
</dbReference>